<organism evidence="1 2">
    <name type="scientific">Austropuccinia psidii MF-1</name>
    <dbReference type="NCBI Taxonomy" id="1389203"/>
    <lineage>
        <taxon>Eukaryota</taxon>
        <taxon>Fungi</taxon>
        <taxon>Dikarya</taxon>
        <taxon>Basidiomycota</taxon>
        <taxon>Pucciniomycotina</taxon>
        <taxon>Pucciniomycetes</taxon>
        <taxon>Pucciniales</taxon>
        <taxon>Sphaerophragmiaceae</taxon>
        <taxon>Austropuccinia</taxon>
    </lineage>
</organism>
<dbReference type="Proteomes" id="UP000765509">
    <property type="component" value="Unassembled WGS sequence"/>
</dbReference>
<keyword evidence="2" id="KW-1185">Reference proteome</keyword>
<protein>
    <submittedName>
        <fullName evidence="1">Uncharacterized protein</fullName>
    </submittedName>
</protein>
<reference evidence="1" key="1">
    <citation type="submission" date="2021-03" db="EMBL/GenBank/DDBJ databases">
        <title>Draft genome sequence of rust myrtle Austropuccinia psidii MF-1, a brazilian biotype.</title>
        <authorList>
            <person name="Quecine M.C."/>
            <person name="Pachon D.M.R."/>
            <person name="Bonatelli M.L."/>
            <person name="Correr F.H."/>
            <person name="Franceschini L.M."/>
            <person name="Leite T.F."/>
            <person name="Margarido G.R.A."/>
            <person name="Almeida C.A."/>
            <person name="Ferrarezi J.A."/>
            <person name="Labate C.A."/>
        </authorList>
    </citation>
    <scope>NUCLEOTIDE SEQUENCE</scope>
    <source>
        <strain evidence="1">MF-1</strain>
    </source>
</reference>
<accession>A0A9Q3I634</accession>
<name>A0A9Q3I634_9BASI</name>
<proteinExistence type="predicted"/>
<comment type="caution">
    <text evidence="1">The sequence shown here is derived from an EMBL/GenBank/DDBJ whole genome shotgun (WGS) entry which is preliminary data.</text>
</comment>
<dbReference type="AlphaFoldDB" id="A0A9Q3I634"/>
<dbReference type="EMBL" id="AVOT02033772">
    <property type="protein sequence ID" value="MBW0527725.1"/>
    <property type="molecule type" value="Genomic_DNA"/>
</dbReference>
<evidence type="ECO:0000313" key="1">
    <source>
        <dbReference type="EMBL" id="MBW0527725.1"/>
    </source>
</evidence>
<sequence length="572" mass="66848">MLDYPFNYSCSFTFGGFLFVGKIEKLSRRYSAMNRLVEELEADALLNVPPPPEDDYKQFLKDIHPLPTNPSVLLSHPGCTQLVREQHAQQLQKYERIKIEYKLTQTAVETFHKLKEVYDEITILTQHHLLQMAGLSSVLSKVQTSAASLSPFLSEFLARFTFLGTDYKQSHWRKNFEVLLHEVAWPEAILSEKNHERAIKLGNQISSILKSFNFLPINYEARTSDNLKRLESKVLFETCIFQALDFIDENKLCDTQVSKIFISAENTLERVYMHFKDLFKRRNKRSGLRYFTLMPDFYFVSNDWNTAHLHHTLTGYVGLGKPEQAHLVDLMLTGVLRDDEAIHKIRPEMKRTIIDRVTKDNILAHWLSHEAPNSAVEENVTEWAQHLISFFSKTGNSANEAEYLISYYLLSFIKTYPSRFSKLLFENSEKSAIFDNKFELFQAGVRLHANVNWKIDYEYLFQLHKYEKVYITADISQKNADYYRLTSSECAQEYNKLKASMLAKENQELNAWVESNSILNYYDSLIKSPPSYLKWRNNLWLTEETRIGGPVSRWLCFYHTKCIFFLGISFSN</sequence>
<gene>
    <name evidence="1" type="ORF">O181_067440</name>
</gene>
<evidence type="ECO:0000313" key="2">
    <source>
        <dbReference type="Proteomes" id="UP000765509"/>
    </source>
</evidence>
<dbReference type="OrthoDB" id="2499263at2759"/>